<comment type="caution">
    <text evidence="3">The sequence shown here is derived from an EMBL/GenBank/DDBJ whole genome shotgun (WGS) entry which is preliminary data.</text>
</comment>
<protein>
    <recommendedName>
        <fullName evidence="5">NACHT domain-containing protein</fullName>
    </recommendedName>
</protein>
<evidence type="ECO:0000313" key="4">
    <source>
        <dbReference type="Proteomes" id="UP001445076"/>
    </source>
</evidence>
<dbReference type="PANTHER" id="PTHR46312">
    <property type="entry name" value="NACHT DOMAIN-CONTAINING PROTEIN"/>
    <property type="match status" value="1"/>
</dbReference>
<accession>A0AAW0XA82</accession>
<feature type="domain" description="NACHT" evidence="1">
    <location>
        <begin position="284"/>
        <end position="440"/>
    </location>
</feature>
<evidence type="ECO:0000259" key="2">
    <source>
        <dbReference type="Pfam" id="PF18738"/>
    </source>
</evidence>
<gene>
    <name evidence="3" type="ORF">OTU49_004572</name>
</gene>
<dbReference type="PANTHER" id="PTHR46312:SF2">
    <property type="entry name" value="NUCLEOTIDE-BINDING OLIGOMERIZATION DOMAIN-CONTAINING PROTEIN 2-LIKE"/>
    <property type="match status" value="1"/>
</dbReference>
<sequence>MFMGGARWSEGLVMALMPVSPPLLRADDHLLLRYYAAIMRVVRPVFVRVLQLFTNNRKTFKELLFELPDYSNRQYKNDFSKEERQKLDNNASSNTFDITLLFLLLQRVCGLPSINHQNWSTPDTLENNLKRLKNHRNDLAHEDLAFSPDDLQRCLSNIEDLCREVLKETGRRCQCTVIDDIRVMEESLEEILTGGIDLWQPYREALYNLQKEHCNLLIREGRKEMKELSKKHRILNPFVWLLEDRFAHLDVGHIFTNLYIEGQREVSTRDIFTIPLNSGKYPDVLIMVGPPGIGKTSLTKFCLHDWLSTSSSICGMDNYDIVLLVELRHVTSENIQDLVCEELLPRTCLQLEREDVLTSLRQVSTLWLLDGYDEATNKTKDLVKEIMKKFHNSQIMITSRPDNSNDLHLLINEVHVSNTLYQLRGLSPTMWNVYAEKLFSVSVADEDIRRDSCEKFIKFLKEKEQDMFEIFSVPLFVVMLVVLWLESPAEVTGATTVTRLYHILINLIVNRMTRRPQLTALGFTQSQLQRKINNFLNLLGKMFWENSKILIFFLLSDQIKQIEELCENSGLPFRECMSPFFLVIVKATTTGTTEEYHPLHRTVQEFLAARAFCNCMITQGCDVLTLAAQWMLKHRENPYQQMSYENESCNKTTSKTNFVMEKLHEGSDDVYDDYHFVSTNFSSVNCFCSLFMDLFSEINDPGEFEREFCSHYFLNMTSGSLLIPFVCGYLKMNDALTRSRAEQMIYVAICGQYKIRQYSLWMKLIHETEEDKEFIQELNSQLFSYQWNPSPLELPTVAKLLEFITPESVHVHLCRLDDYSNNKTFIDELRILARFPIRISLDLQNSMLSNMRRFLIYAQECLAVLLDPRASCHLTALCCPLNKESLSLLRHAQHLEDLYVRVDNLEDLQTLAQITDSLQNLQNLSAFINFTLLNIRVKMLPTFRLKQHIQQNHNFADFESTYIEMLGQDTFPEYDLIYLKPHKCPPPKVPSHKLLHRFSKKKTMKKRRKMNHLREPTITVIPYPTHDIPPHLYESYQRMWNMPSAHCHSQCAERQYDPDLCNDKCAHRSFPPPEQTKQEWFDCHKAISYHHVCLKKLRSFYKIMWKIIVQKYKPKRHMYTKYYDSYIKTFCYEMKDEQFRESIHDIFIDSLEVCELLLFEHKVCIQKHRKHLTHLREPKNPVSSVQFILIDPFVVDEAAFSCLVYKLCPNPQRIALLHTKPVTLSDTSIAYHVLHLYESFTSVKLINIHFSASSTQEILSYPGRCNTSIENEINFIQTSAPHLTLVVSFTFDQEINPESCGQVMYNF</sequence>
<dbReference type="InterPro" id="IPR007111">
    <property type="entry name" value="NACHT_NTPase"/>
</dbReference>
<dbReference type="EMBL" id="JARKIK010000043">
    <property type="protein sequence ID" value="KAK8736654.1"/>
    <property type="molecule type" value="Genomic_DNA"/>
</dbReference>
<reference evidence="3 4" key="1">
    <citation type="journal article" date="2024" name="BMC Genomics">
        <title>Genome assembly of redclaw crayfish (Cherax quadricarinatus) provides insights into its immune adaptation and hypoxia tolerance.</title>
        <authorList>
            <person name="Liu Z."/>
            <person name="Zheng J."/>
            <person name="Li H."/>
            <person name="Fang K."/>
            <person name="Wang S."/>
            <person name="He J."/>
            <person name="Zhou D."/>
            <person name="Weng S."/>
            <person name="Chi M."/>
            <person name="Gu Z."/>
            <person name="He J."/>
            <person name="Li F."/>
            <person name="Wang M."/>
        </authorList>
    </citation>
    <scope>NUCLEOTIDE SEQUENCE [LARGE SCALE GENOMIC DNA]</scope>
    <source>
        <strain evidence="3">ZL_2023a</strain>
    </source>
</reference>
<dbReference type="InterPro" id="IPR027417">
    <property type="entry name" value="P-loop_NTPase"/>
</dbReference>
<dbReference type="Proteomes" id="UP001445076">
    <property type="component" value="Unassembled WGS sequence"/>
</dbReference>
<dbReference type="Pfam" id="PF05729">
    <property type="entry name" value="NACHT"/>
    <property type="match status" value="1"/>
</dbReference>
<dbReference type="Gene3D" id="3.40.50.300">
    <property type="entry name" value="P-loop containing nucleotide triphosphate hydrolases"/>
    <property type="match status" value="1"/>
</dbReference>
<organism evidence="3 4">
    <name type="scientific">Cherax quadricarinatus</name>
    <name type="common">Australian red claw crayfish</name>
    <dbReference type="NCBI Taxonomy" id="27406"/>
    <lineage>
        <taxon>Eukaryota</taxon>
        <taxon>Metazoa</taxon>
        <taxon>Ecdysozoa</taxon>
        <taxon>Arthropoda</taxon>
        <taxon>Crustacea</taxon>
        <taxon>Multicrustacea</taxon>
        <taxon>Malacostraca</taxon>
        <taxon>Eumalacostraca</taxon>
        <taxon>Eucarida</taxon>
        <taxon>Decapoda</taxon>
        <taxon>Pleocyemata</taxon>
        <taxon>Astacidea</taxon>
        <taxon>Parastacoidea</taxon>
        <taxon>Parastacidae</taxon>
        <taxon>Cherax</taxon>
    </lineage>
</organism>
<proteinExistence type="predicted"/>
<dbReference type="SUPFAM" id="SSF52540">
    <property type="entry name" value="P-loop containing nucleoside triphosphate hydrolases"/>
    <property type="match status" value="1"/>
</dbReference>
<dbReference type="Pfam" id="PF18738">
    <property type="entry name" value="HEPN_DZIP3"/>
    <property type="match status" value="1"/>
</dbReference>
<name>A0AAW0XA82_CHEQU</name>
<dbReference type="InterPro" id="IPR041249">
    <property type="entry name" value="HEPN_DZIP3"/>
</dbReference>
<evidence type="ECO:0008006" key="5">
    <source>
        <dbReference type="Google" id="ProtNLM"/>
    </source>
</evidence>
<feature type="domain" description="DZIP3-like HEPN" evidence="2">
    <location>
        <begin position="86"/>
        <end position="145"/>
    </location>
</feature>
<evidence type="ECO:0000313" key="3">
    <source>
        <dbReference type="EMBL" id="KAK8736654.1"/>
    </source>
</evidence>
<evidence type="ECO:0000259" key="1">
    <source>
        <dbReference type="Pfam" id="PF05729"/>
    </source>
</evidence>
<keyword evidence="4" id="KW-1185">Reference proteome</keyword>